<protein>
    <submittedName>
        <fullName evidence="1">Cof-type HAD-IIB family hydrolase</fullName>
    </submittedName>
</protein>
<dbReference type="CDD" id="cd07516">
    <property type="entry name" value="HAD_Pase"/>
    <property type="match status" value="1"/>
</dbReference>
<dbReference type="Pfam" id="PF08282">
    <property type="entry name" value="Hydrolase_3"/>
    <property type="match status" value="1"/>
</dbReference>
<organism evidence="1 2">
    <name type="scientific">Evansella alkalicola</name>
    <dbReference type="NCBI Taxonomy" id="745819"/>
    <lineage>
        <taxon>Bacteria</taxon>
        <taxon>Bacillati</taxon>
        <taxon>Bacillota</taxon>
        <taxon>Bacilli</taxon>
        <taxon>Bacillales</taxon>
        <taxon>Bacillaceae</taxon>
        <taxon>Evansella</taxon>
    </lineage>
</organism>
<dbReference type="InterPro" id="IPR023214">
    <property type="entry name" value="HAD_sf"/>
</dbReference>
<name>A0ABS6JQB4_9BACI</name>
<proteinExistence type="predicted"/>
<dbReference type="InterPro" id="IPR036412">
    <property type="entry name" value="HAD-like_sf"/>
</dbReference>
<evidence type="ECO:0000313" key="2">
    <source>
        <dbReference type="Proteomes" id="UP000790580"/>
    </source>
</evidence>
<dbReference type="PANTHER" id="PTHR10000">
    <property type="entry name" value="PHOSPHOSERINE PHOSPHATASE"/>
    <property type="match status" value="1"/>
</dbReference>
<dbReference type="NCBIfam" id="TIGR01484">
    <property type="entry name" value="HAD-SF-IIB"/>
    <property type="match status" value="1"/>
</dbReference>
<dbReference type="Gene3D" id="3.40.50.1000">
    <property type="entry name" value="HAD superfamily/HAD-like"/>
    <property type="match status" value="1"/>
</dbReference>
<dbReference type="InterPro" id="IPR006379">
    <property type="entry name" value="HAD-SF_hydro_IIB"/>
</dbReference>
<gene>
    <name evidence="1" type="ORF">KS407_04665</name>
</gene>
<dbReference type="EMBL" id="JAHQCR010000021">
    <property type="protein sequence ID" value="MBU9720737.1"/>
    <property type="molecule type" value="Genomic_DNA"/>
</dbReference>
<dbReference type="PANTHER" id="PTHR10000:SF50">
    <property type="entry name" value="STRESS RESPONSE PROTEIN YHAX"/>
    <property type="match status" value="1"/>
</dbReference>
<dbReference type="Gene3D" id="3.30.1240.10">
    <property type="match status" value="1"/>
</dbReference>
<dbReference type="NCBIfam" id="TIGR00099">
    <property type="entry name" value="Cof-subfamily"/>
    <property type="match status" value="1"/>
</dbReference>
<dbReference type="GO" id="GO:0016787">
    <property type="term" value="F:hydrolase activity"/>
    <property type="evidence" value="ECO:0007669"/>
    <property type="project" value="UniProtKB-KW"/>
</dbReference>
<dbReference type="Proteomes" id="UP000790580">
    <property type="component" value="Unassembled WGS sequence"/>
</dbReference>
<keyword evidence="2" id="KW-1185">Reference proteome</keyword>
<dbReference type="SUPFAM" id="SSF56784">
    <property type="entry name" value="HAD-like"/>
    <property type="match status" value="1"/>
</dbReference>
<accession>A0ABS6JQB4</accession>
<keyword evidence="1" id="KW-0378">Hydrolase</keyword>
<comment type="caution">
    <text evidence="1">The sequence shown here is derived from an EMBL/GenBank/DDBJ whole genome shotgun (WGS) entry which is preliminary data.</text>
</comment>
<evidence type="ECO:0000313" key="1">
    <source>
        <dbReference type="EMBL" id="MBU9720737.1"/>
    </source>
</evidence>
<reference evidence="1 2" key="1">
    <citation type="submission" date="2021-06" db="EMBL/GenBank/DDBJ databases">
        <title>Bacillus sp. RD4P76, an endophyte from a halophyte.</title>
        <authorList>
            <person name="Sun J.-Q."/>
        </authorList>
    </citation>
    <scope>NUCLEOTIDE SEQUENCE [LARGE SCALE GENOMIC DNA]</scope>
    <source>
        <strain evidence="1 2">JCM 17098</strain>
    </source>
</reference>
<dbReference type="InterPro" id="IPR000150">
    <property type="entry name" value="Cof"/>
</dbReference>
<sequence length="284" mass="32033">MVYRLLALDIDGTLLKSNHRLGKETKEAIDFAVEKGAYVTLATGRSFPSAKKIAKALKLDDAYLITHDGGFVASEGDEPIYERRIDSDRAYQLVDILENYHCHIRLLHEKYAIGNKTRQRNLIARMNISMGDPLFYPINFVDSLSHHLIDQPLTVPKIKAQFWNEKERQDAMEEVQELVPHIRLTSSGEGSLDITDASASKAKGLQVLGHKLGIELKEMVAIGCYENDEEMLVQSGIGVAMGQSPERVKRVADWVTRSNNQNGVGYAVREVFRKQLHPEVYKLK</sequence>
<dbReference type="RefSeq" id="WP_088074651.1">
    <property type="nucleotide sequence ID" value="NZ_JAHQCR010000021.1"/>
</dbReference>